<evidence type="ECO:0000259" key="1">
    <source>
        <dbReference type="Pfam" id="PF00535"/>
    </source>
</evidence>
<dbReference type="Proteomes" id="UP001156141">
    <property type="component" value="Unassembled WGS sequence"/>
</dbReference>
<accession>A0ABS9RMK5</accession>
<organism evidence="2 3">
    <name type="scientific">Aestuariibaculum lutulentum</name>
    <dbReference type="NCBI Taxonomy" id="2920935"/>
    <lineage>
        <taxon>Bacteria</taxon>
        <taxon>Pseudomonadati</taxon>
        <taxon>Bacteroidota</taxon>
        <taxon>Flavobacteriia</taxon>
        <taxon>Flavobacteriales</taxon>
        <taxon>Flavobacteriaceae</taxon>
    </lineage>
</organism>
<dbReference type="SUPFAM" id="SSF53448">
    <property type="entry name" value="Nucleotide-diphospho-sugar transferases"/>
    <property type="match status" value="1"/>
</dbReference>
<keyword evidence="3" id="KW-1185">Reference proteome</keyword>
<dbReference type="Gene3D" id="3.90.550.10">
    <property type="entry name" value="Spore Coat Polysaccharide Biosynthesis Protein SpsA, Chain A"/>
    <property type="match status" value="1"/>
</dbReference>
<dbReference type="EMBL" id="JAKVQD010000044">
    <property type="protein sequence ID" value="MCH4554173.1"/>
    <property type="molecule type" value="Genomic_DNA"/>
</dbReference>
<dbReference type="Pfam" id="PF00535">
    <property type="entry name" value="Glycos_transf_2"/>
    <property type="match status" value="1"/>
</dbReference>
<evidence type="ECO:0000313" key="3">
    <source>
        <dbReference type="Proteomes" id="UP001156141"/>
    </source>
</evidence>
<dbReference type="InterPro" id="IPR001173">
    <property type="entry name" value="Glyco_trans_2-like"/>
</dbReference>
<feature type="domain" description="Glycosyltransferase 2-like" evidence="1">
    <location>
        <begin position="21"/>
        <end position="70"/>
    </location>
</feature>
<dbReference type="RefSeq" id="WP_240575548.1">
    <property type="nucleotide sequence ID" value="NZ_JAKVQD010000044.1"/>
</dbReference>
<gene>
    <name evidence="2" type="ORF">MKW35_16240</name>
</gene>
<dbReference type="EC" id="2.4.-.-" evidence="2"/>
<name>A0ABS9RMK5_9FLAO</name>
<keyword evidence="2" id="KW-0808">Transferase</keyword>
<reference evidence="2" key="1">
    <citation type="submission" date="2022-02" db="EMBL/GenBank/DDBJ databases">
        <title>Aestuariibaculum sp., a marine bacterium isolated from sediment in Guangxi.</title>
        <authorList>
            <person name="Ying J."/>
        </authorList>
    </citation>
    <scope>NUCLEOTIDE SEQUENCE</scope>
    <source>
        <strain evidence="2">L182</strain>
    </source>
</reference>
<dbReference type="GO" id="GO:0016757">
    <property type="term" value="F:glycosyltransferase activity"/>
    <property type="evidence" value="ECO:0007669"/>
    <property type="project" value="UniProtKB-KW"/>
</dbReference>
<evidence type="ECO:0000313" key="2">
    <source>
        <dbReference type="EMBL" id="MCH4554173.1"/>
    </source>
</evidence>
<dbReference type="InterPro" id="IPR029044">
    <property type="entry name" value="Nucleotide-diphossugar_trans"/>
</dbReference>
<proteinExistence type="predicted"/>
<sequence length="78" mass="8479">MTAVFKPEDMGAAVAPNPFVSIVTVVRNDEEGLLQTRRSIKIQTCHDFEWIIIDGASTERTGEIVAHLVNLGAARAIS</sequence>
<keyword evidence="2" id="KW-0328">Glycosyltransferase</keyword>
<protein>
    <submittedName>
        <fullName evidence="2">Glycosyltransferase</fullName>
        <ecNumber evidence="2">2.4.-.-</ecNumber>
    </submittedName>
</protein>
<feature type="non-terminal residue" evidence="2">
    <location>
        <position position="78"/>
    </location>
</feature>
<comment type="caution">
    <text evidence="2">The sequence shown here is derived from an EMBL/GenBank/DDBJ whole genome shotgun (WGS) entry which is preliminary data.</text>
</comment>